<keyword evidence="1" id="KW-0472">Membrane</keyword>
<gene>
    <name evidence="2" type="ORF">COT81_00130</name>
</gene>
<evidence type="ECO:0000256" key="1">
    <source>
        <dbReference type="SAM" id="Phobius"/>
    </source>
</evidence>
<dbReference type="Proteomes" id="UP000230935">
    <property type="component" value="Unassembled WGS sequence"/>
</dbReference>
<organism evidence="2 3">
    <name type="scientific">Candidatus Buchananbacteria bacterium CG10_big_fil_rev_8_21_14_0_10_42_9</name>
    <dbReference type="NCBI Taxonomy" id="1974526"/>
    <lineage>
        <taxon>Bacteria</taxon>
        <taxon>Candidatus Buchananiibacteriota</taxon>
    </lineage>
</organism>
<evidence type="ECO:0008006" key="4">
    <source>
        <dbReference type="Google" id="ProtNLM"/>
    </source>
</evidence>
<evidence type="ECO:0000313" key="2">
    <source>
        <dbReference type="EMBL" id="PIS05639.1"/>
    </source>
</evidence>
<protein>
    <recommendedName>
        <fullName evidence="4">Baseplate protein J-like domain-containing protein</fullName>
    </recommendedName>
</protein>
<name>A0A2H0W2P4_9BACT</name>
<comment type="caution">
    <text evidence="2">The sequence shown here is derived from an EMBL/GenBank/DDBJ whole genome shotgun (WGS) entry which is preliminary data.</text>
</comment>
<keyword evidence="1" id="KW-0812">Transmembrane</keyword>
<dbReference type="EMBL" id="PEZZ01000001">
    <property type="protein sequence ID" value="PIS05639.1"/>
    <property type="molecule type" value="Genomic_DNA"/>
</dbReference>
<feature type="transmembrane region" description="Helical" evidence="1">
    <location>
        <begin position="12"/>
        <end position="35"/>
    </location>
</feature>
<proteinExistence type="predicted"/>
<reference evidence="3" key="1">
    <citation type="submission" date="2017-09" db="EMBL/GenBank/DDBJ databases">
        <title>Depth-based differentiation of microbial function through sediment-hosted aquifers and enrichment of novel symbionts in the deep terrestrial subsurface.</title>
        <authorList>
            <person name="Probst A.J."/>
            <person name="Ladd B."/>
            <person name="Jarett J.K."/>
            <person name="Geller-Mcgrath D.E."/>
            <person name="Sieber C.M.K."/>
            <person name="Emerson J.B."/>
            <person name="Anantharaman K."/>
            <person name="Thomas B.C."/>
            <person name="Malmstrom R."/>
            <person name="Stieglmeier M."/>
            <person name="Klingl A."/>
            <person name="Woyke T."/>
            <person name="Ryan C.M."/>
            <person name="Banfield J.F."/>
        </authorList>
    </citation>
    <scope>NUCLEOTIDE SEQUENCE [LARGE SCALE GENOMIC DNA]</scope>
</reference>
<sequence>MLELKTKLPPLYTKIGIIYLILSLVLVASVFYFSLGRLTIFLTSQAERVTSDFIVEVKPIADGIEPAGDVLNGKLFQFELSEIQNFTSSGEQVLESNLVGTVTIVNDYSRDQTLVKTTRLLAPDGTLLRTNEDVIVPSKTTRDVLVYPDIPESFEALGPTKFIIPGLWEGLQEYIYAENSETLRQEGIKVNLVTQSDLDEAREKLSQSLQAKIVSAIDEKLTNEEQLQTKVFTSESLGTSCDADANEAKDEFSCSQTIQVKAVVFDEAKAKQLAKAKLQSGLPGGKVLSSLNAVDLDYDLDRFYIEDNKANIKFKAATRAILSEANELLDRRTVVGGTEKDIRDYFLNFSEISQVRFEYYPSWIRKIPNDSNRISIEIE</sequence>
<evidence type="ECO:0000313" key="3">
    <source>
        <dbReference type="Proteomes" id="UP000230935"/>
    </source>
</evidence>
<keyword evidence="1" id="KW-1133">Transmembrane helix</keyword>
<accession>A0A2H0W2P4</accession>
<dbReference type="AlphaFoldDB" id="A0A2H0W2P4"/>